<organism evidence="2 3">
    <name type="scientific">Mesorhizobium japonicum (strain LMG 29417 / CECT 9101 / MAFF 303099)</name>
    <name type="common">Mesorhizobium loti (strain MAFF 303099)</name>
    <dbReference type="NCBI Taxonomy" id="266835"/>
    <lineage>
        <taxon>Bacteria</taxon>
        <taxon>Pseudomonadati</taxon>
        <taxon>Pseudomonadota</taxon>
        <taxon>Alphaproteobacteria</taxon>
        <taxon>Hyphomicrobiales</taxon>
        <taxon>Phyllobacteriaceae</taxon>
        <taxon>Mesorhizobium</taxon>
    </lineage>
</organism>
<evidence type="ECO:0000259" key="1">
    <source>
        <dbReference type="Pfam" id="PF13340"/>
    </source>
</evidence>
<dbReference type="InterPro" id="IPR025161">
    <property type="entry name" value="IS402-like_dom"/>
</dbReference>
<dbReference type="PANTHER" id="PTHR46637">
    <property type="entry name" value="TIS1421-TRANSPOSASE PROTEIN A"/>
    <property type="match status" value="1"/>
</dbReference>
<dbReference type="InterPro" id="IPR052909">
    <property type="entry name" value="Transposase_6_like"/>
</dbReference>
<sequence length="107" mass="12702">MSRYDLTDVEWRVIEPLLPNKSRGVPRVDDRRVLSGIFWVLRSGAPWRDLPERYGPRTTCYNRFVRWRKAGVWDRLMEAITAAHDGAIQMIDSMRRGDQDEIQRQSR</sequence>
<dbReference type="NCBIfam" id="NF033580">
    <property type="entry name" value="transpos_IS5_3"/>
    <property type="match status" value="1"/>
</dbReference>
<dbReference type="PATRIC" id="fig|266835.9.peg.4802"/>
<dbReference type="Proteomes" id="UP000000552">
    <property type="component" value="Chromosome"/>
</dbReference>
<evidence type="ECO:0000313" key="3">
    <source>
        <dbReference type="Proteomes" id="UP000000552"/>
    </source>
</evidence>
<reference evidence="2 3" key="1">
    <citation type="journal article" date="2000" name="DNA Res.">
        <title>Complete genome structure of the nitrogen-fixing symbiotic bacterium Mesorhizobium loti.</title>
        <authorList>
            <person name="Kaneko T."/>
            <person name="Nakamura Y."/>
            <person name="Sato S."/>
            <person name="Asamizu E."/>
            <person name="Kato T."/>
            <person name="Sasamoto S."/>
            <person name="Watanabe A."/>
            <person name="Idesawa K."/>
            <person name="Ishikawa A."/>
            <person name="Kawashima K."/>
            <person name="Kimura T."/>
            <person name="Kishida Y."/>
            <person name="Kiyokawa C."/>
            <person name="Kohara M."/>
            <person name="Matsumoto M."/>
            <person name="Matsuno A."/>
            <person name="Mochizuki Y."/>
            <person name="Nakayama S."/>
            <person name="Nakazaki N."/>
            <person name="Shimpo S."/>
            <person name="Sugimoto M."/>
            <person name="Takeuchi C."/>
            <person name="Yamada M."/>
            <person name="Tabata S."/>
        </authorList>
    </citation>
    <scope>NUCLEOTIDE SEQUENCE [LARGE SCALE GENOMIC DNA]</scope>
    <source>
        <strain evidence="3">LMG 29417 / CECT 9101 / MAFF 303099</strain>
    </source>
</reference>
<dbReference type="eggNOG" id="COG3293">
    <property type="taxonomic scope" value="Bacteria"/>
</dbReference>
<dbReference type="KEGG" id="mlo:mlr6034"/>
<proteinExistence type="predicted"/>
<feature type="domain" description="Insertion element IS402-like" evidence="1">
    <location>
        <begin position="6"/>
        <end position="77"/>
    </location>
</feature>
<dbReference type="EMBL" id="BA000012">
    <property type="protein sequence ID" value="BAB52384.1"/>
    <property type="molecule type" value="Genomic_DNA"/>
</dbReference>
<evidence type="ECO:0000313" key="2">
    <source>
        <dbReference type="EMBL" id="BAB52384.1"/>
    </source>
</evidence>
<name>Q98AE8_RHILO</name>
<dbReference type="HOGENOM" id="CLU_055261_2_1_5"/>
<protein>
    <submittedName>
        <fullName evidence="2">Transposase</fullName>
    </submittedName>
</protein>
<dbReference type="AlphaFoldDB" id="Q98AE8"/>
<dbReference type="Pfam" id="PF13340">
    <property type="entry name" value="DUF4096"/>
    <property type="match status" value="1"/>
</dbReference>
<accession>Q98AE8</accession>
<dbReference type="PANTHER" id="PTHR46637:SF1">
    <property type="entry name" value="BLL5188 PROTEIN"/>
    <property type="match status" value="1"/>
</dbReference>
<gene>
    <name evidence="2" type="ordered locus">mlr6034</name>
</gene>